<dbReference type="OrthoDB" id="9000968at2"/>
<protein>
    <submittedName>
        <fullName evidence="6">Putative IclR-family transcriptional regulator</fullName>
    </submittedName>
</protein>
<name>I0HDX6_ACTM4</name>
<gene>
    <name evidence="6" type="ordered locus">AMIS_59930</name>
</gene>
<dbReference type="Proteomes" id="UP000007882">
    <property type="component" value="Chromosome"/>
</dbReference>
<accession>I0HDX6</accession>
<dbReference type="PATRIC" id="fig|512565.3.peg.5986"/>
<proteinExistence type="predicted"/>
<dbReference type="AlphaFoldDB" id="I0HDX6"/>
<dbReference type="GO" id="GO:0003677">
    <property type="term" value="F:DNA binding"/>
    <property type="evidence" value="ECO:0007669"/>
    <property type="project" value="UniProtKB-KW"/>
</dbReference>
<dbReference type="SUPFAM" id="SSF46785">
    <property type="entry name" value="Winged helix' DNA-binding domain"/>
    <property type="match status" value="1"/>
</dbReference>
<dbReference type="SMART" id="SM00346">
    <property type="entry name" value="HTH_ICLR"/>
    <property type="match status" value="1"/>
</dbReference>
<dbReference type="PROSITE" id="PS51078">
    <property type="entry name" value="ICLR_ED"/>
    <property type="match status" value="1"/>
</dbReference>
<dbReference type="Pfam" id="PF09339">
    <property type="entry name" value="HTH_IclR"/>
    <property type="match status" value="1"/>
</dbReference>
<evidence type="ECO:0000256" key="2">
    <source>
        <dbReference type="ARBA" id="ARBA00023125"/>
    </source>
</evidence>
<evidence type="ECO:0000256" key="3">
    <source>
        <dbReference type="ARBA" id="ARBA00023163"/>
    </source>
</evidence>
<dbReference type="InterPro" id="IPR014757">
    <property type="entry name" value="Tscrpt_reg_IclR_C"/>
</dbReference>
<keyword evidence="7" id="KW-1185">Reference proteome</keyword>
<dbReference type="STRING" id="512565.AMIS_59930"/>
<dbReference type="InterPro" id="IPR036390">
    <property type="entry name" value="WH_DNA-bd_sf"/>
</dbReference>
<feature type="domain" description="HTH iclR-type" evidence="4">
    <location>
        <begin position="9"/>
        <end position="71"/>
    </location>
</feature>
<evidence type="ECO:0000259" key="5">
    <source>
        <dbReference type="PROSITE" id="PS51078"/>
    </source>
</evidence>
<dbReference type="PANTHER" id="PTHR30136:SF24">
    <property type="entry name" value="HTH-TYPE TRANSCRIPTIONAL REPRESSOR ALLR"/>
    <property type="match status" value="1"/>
</dbReference>
<dbReference type="InterPro" id="IPR005471">
    <property type="entry name" value="Tscrpt_reg_IclR_N"/>
</dbReference>
<evidence type="ECO:0000313" key="6">
    <source>
        <dbReference type="EMBL" id="BAL91213.1"/>
    </source>
</evidence>
<dbReference type="GO" id="GO:0045892">
    <property type="term" value="P:negative regulation of DNA-templated transcription"/>
    <property type="evidence" value="ECO:0007669"/>
    <property type="project" value="TreeGrafter"/>
</dbReference>
<keyword evidence="3" id="KW-0804">Transcription</keyword>
<dbReference type="Gene3D" id="3.30.450.40">
    <property type="match status" value="1"/>
</dbReference>
<dbReference type="EMBL" id="AP012319">
    <property type="protein sequence ID" value="BAL91213.1"/>
    <property type="molecule type" value="Genomic_DNA"/>
</dbReference>
<keyword evidence="1" id="KW-0805">Transcription regulation</keyword>
<dbReference type="eggNOG" id="COG1414">
    <property type="taxonomic scope" value="Bacteria"/>
</dbReference>
<feature type="domain" description="IclR-ED" evidence="5">
    <location>
        <begin position="72"/>
        <end position="254"/>
    </location>
</feature>
<dbReference type="PROSITE" id="PS51077">
    <property type="entry name" value="HTH_ICLR"/>
    <property type="match status" value="1"/>
</dbReference>
<evidence type="ECO:0000259" key="4">
    <source>
        <dbReference type="PROSITE" id="PS51077"/>
    </source>
</evidence>
<dbReference type="KEGG" id="ams:AMIS_59930"/>
<organism evidence="6 7">
    <name type="scientific">Actinoplanes missouriensis (strain ATCC 14538 / DSM 43046 / CBS 188.64 / JCM 3121 / NBRC 102363 / NCIMB 12654 / NRRL B-3342 / UNCC 431)</name>
    <dbReference type="NCBI Taxonomy" id="512565"/>
    <lineage>
        <taxon>Bacteria</taxon>
        <taxon>Bacillati</taxon>
        <taxon>Actinomycetota</taxon>
        <taxon>Actinomycetes</taxon>
        <taxon>Micromonosporales</taxon>
        <taxon>Micromonosporaceae</taxon>
        <taxon>Actinoplanes</taxon>
    </lineage>
</organism>
<dbReference type="PANTHER" id="PTHR30136">
    <property type="entry name" value="HELIX-TURN-HELIX TRANSCRIPTIONAL REGULATOR, ICLR FAMILY"/>
    <property type="match status" value="1"/>
</dbReference>
<keyword evidence="2" id="KW-0238">DNA-binding</keyword>
<dbReference type="GO" id="GO:0003700">
    <property type="term" value="F:DNA-binding transcription factor activity"/>
    <property type="evidence" value="ECO:0007669"/>
    <property type="project" value="TreeGrafter"/>
</dbReference>
<evidence type="ECO:0000313" key="7">
    <source>
        <dbReference type="Proteomes" id="UP000007882"/>
    </source>
</evidence>
<dbReference type="HOGENOM" id="CLU_062618_6_3_11"/>
<dbReference type="InterPro" id="IPR050707">
    <property type="entry name" value="HTH_MetabolicPath_Reg"/>
</dbReference>
<dbReference type="Gene3D" id="1.10.10.10">
    <property type="entry name" value="Winged helix-like DNA-binding domain superfamily/Winged helix DNA-binding domain"/>
    <property type="match status" value="1"/>
</dbReference>
<dbReference type="Pfam" id="PF01614">
    <property type="entry name" value="IclR_C"/>
    <property type="match status" value="1"/>
</dbReference>
<sequence>MNPDEPKLVKSAQRTIEILEILGEARDPMSVTDLHKRLGYPRSSLHQLLHTLIAMRWLEATGDGSAVGIGPHALLTGTAYLDRDPALPFATRTLELIRDKLNYTTHYARLDGSNVIYLLTRETADSRRAVSRVGRQLPAHATALGKVLLAELTPREVGALLPAPPLARLTPNTITDPDALLRDLEQTRVRGYSLEHEQNTPGIGCVGVTVPYRIPATDAISCSIPIAAATDAELERVAEVLRDHANQLAADLRAEGIR</sequence>
<reference evidence="6 7" key="1">
    <citation type="submission" date="2012-02" db="EMBL/GenBank/DDBJ databases">
        <title>Complete genome sequence of Actinoplanes missouriensis 431 (= NBRC 102363).</title>
        <authorList>
            <person name="Ohnishi Y."/>
            <person name="Ishikawa J."/>
            <person name="Sekine M."/>
            <person name="Hosoyama A."/>
            <person name="Harada T."/>
            <person name="Narita H."/>
            <person name="Hata T."/>
            <person name="Konno Y."/>
            <person name="Tutikane K."/>
            <person name="Fujita N."/>
            <person name="Horinouchi S."/>
            <person name="Hayakawa M."/>
        </authorList>
    </citation>
    <scope>NUCLEOTIDE SEQUENCE [LARGE SCALE GENOMIC DNA]</scope>
    <source>
        <strain evidence="7">ATCC 14538 / DSM 43046 / CBS 188.64 / JCM 3121 / NBRC 102363 / NCIMB 12654 / NRRL B-3342 / UNCC 431</strain>
    </source>
</reference>
<dbReference type="RefSeq" id="WP_014446100.1">
    <property type="nucleotide sequence ID" value="NC_017093.1"/>
</dbReference>
<dbReference type="SUPFAM" id="SSF55781">
    <property type="entry name" value="GAF domain-like"/>
    <property type="match status" value="1"/>
</dbReference>
<dbReference type="InterPro" id="IPR029016">
    <property type="entry name" value="GAF-like_dom_sf"/>
</dbReference>
<evidence type="ECO:0000256" key="1">
    <source>
        <dbReference type="ARBA" id="ARBA00023015"/>
    </source>
</evidence>
<dbReference type="InterPro" id="IPR036388">
    <property type="entry name" value="WH-like_DNA-bd_sf"/>
</dbReference>